<dbReference type="SUPFAM" id="SSF81383">
    <property type="entry name" value="F-box domain"/>
    <property type="match status" value="1"/>
</dbReference>
<gene>
    <name evidence="3" type="ORF">CkaCkLH20_11694</name>
</gene>
<evidence type="ECO:0000259" key="2">
    <source>
        <dbReference type="PROSITE" id="PS50181"/>
    </source>
</evidence>
<evidence type="ECO:0000313" key="4">
    <source>
        <dbReference type="Proteomes" id="UP000781932"/>
    </source>
</evidence>
<feature type="region of interest" description="Disordered" evidence="1">
    <location>
        <begin position="392"/>
        <end position="435"/>
    </location>
</feature>
<proteinExistence type="predicted"/>
<reference evidence="3" key="2">
    <citation type="submission" date="2020-11" db="EMBL/GenBank/DDBJ databases">
        <title>Whole genome sequencing of Colletotrichum sp.</title>
        <authorList>
            <person name="Li H."/>
        </authorList>
    </citation>
    <scope>NUCLEOTIDE SEQUENCE</scope>
    <source>
        <strain evidence="3">CkLH20</strain>
    </source>
</reference>
<dbReference type="Pfam" id="PF00646">
    <property type="entry name" value="F-box"/>
    <property type="match status" value="1"/>
</dbReference>
<name>A0A9P6LFP7_9PEZI</name>
<organism evidence="3 4">
    <name type="scientific">Colletotrichum karsti</name>
    <dbReference type="NCBI Taxonomy" id="1095194"/>
    <lineage>
        <taxon>Eukaryota</taxon>
        <taxon>Fungi</taxon>
        <taxon>Dikarya</taxon>
        <taxon>Ascomycota</taxon>
        <taxon>Pezizomycotina</taxon>
        <taxon>Sordariomycetes</taxon>
        <taxon>Hypocreomycetidae</taxon>
        <taxon>Glomerellales</taxon>
        <taxon>Glomerellaceae</taxon>
        <taxon>Colletotrichum</taxon>
        <taxon>Colletotrichum boninense species complex</taxon>
    </lineage>
</organism>
<keyword evidence="4" id="KW-1185">Reference proteome</keyword>
<feature type="domain" description="F-box" evidence="2">
    <location>
        <begin position="51"/>
        <end position="97"/>
    </location>
</feature>
<evidence type="ECO:0000313" key="3">
    <source>
        <dbReference type="EMBL" id="KAF9870795.1"/>
    </source>
</evidence>
<dbReference type="InterPro" id="IPR036047">
    <property type="entry name" value="F-box-like_dom_sf"/>
</dbReference>
<dbReference type="GeneID" id="62167482"/>
<dbReference type="InterPro" id="IPR001810">
    <property type="entry name" value="F-box_dom"/>
</dbReference>
<dbReference type="EMBL" id="JAATWM020000050">
    <property type="protein sequence ID" value="KAF9870795.1"/>
    <property type="molecule type" value="Genomic_DNA"/>
</dbReference>
<dbReference type="PROSITE" id="PS50181">
    <property type="entry name" value="FBOX"/>
    <property type="match status" value="1"/>
</dbReference>
<dbReference type="OrthoDB" id="2687876at2759"/>
<comment type="caution">
    <text evidence="3">The sequence shown here is derived from an EMBL/GenBank/DDBJ whole genome shotgun (WGS) entry which is preliminary data.</text>
</comment>
<feature type="compositionally biased region" description="Polar residues" evidence="1">
    <location>
        <begin position="415"/>
        <end position="429"/>
    </location>
</feature>
<dbReference type="AlphaFoldDB" id="A0A9P6LFP7"/>
<sequence>MTTKSLPSLSPKADSRLYETDSWLQEVYDGCITVLPAQPSTLRIDSSHSRLGNIDQLPPELQLLIIEQLDFRSLSRLMRTSRKGKTIVEGLAAFIDMIEHAPEVLTALGKTNIISHHSAASLRQVLRSQKCASCFDFGPLLFLPTCERICPTCVLYNDAFWMTTPSLAKECFSLSDDQLGTIPIMRVIPGAYGFWEYHCNLGPINRLVSAKQVKQLGLEIHGSEEALALLKPAPPPFVDISYIFTGDPVTSTEEAEADSYFERCSRHDFIQRIHSMKLEPPGRRLSSAGADYDSGDYFLGTAVCKFPSLSNSGPDFGYACGSCWTFSEEFWKLPNWRQLIPDSLKEFSKNEVWHHYQNASNVVHSEAEYSEHLEKCPGVPFQLAQLEKADEKLRSENITANDNYRDSEDGDDESTASGGSESQESTSNDVSEEED</sequence>
<dbReference type="Proteomes" id="UP000781932">
    <property type="component" value="Unassembled WGS sequence"/>
</dbReference>
<dbReference type="RefSeq" id="XP_038740256.1">
    <property type="nucleotide sequence ID" value="XM_038894408.1"/>
</dbReference>
<accession>A0A9P6LFP7</accession>
<reference evidence="3" key="1">
    <citation type="submission" date="2020-03" db="EMBL/GenBank/DDBJ databases">
        <authorList>
            <person name="He L."/>
        </authorList>
    </citation>
    <scope>NUCLEOTIDE SEQUENCE</scope>
    <source>
        <strain evidence="3">CkLH20</strain>
    </source>
</reference>
<evidence type="ECO:0000256" key="1">
    <source>
        <dbReference type="SAM" id="MobiDB-lite"/>
    </source>
</evidence>
<protein>
    <recommendedName>
        <fullName evidence="2">F-box domain-containing protein</fullName>
    </recommendedName>
</protein>